<dbReference type="InterPro" id="IPR001660">
    <property type="entry name" value="SAM"/>
</dbReference>
<feature type="compositionally biased region" description="Low complexity" evidence="4">
    <location>
        <begin position="12"/>
        <end position="21"/>
    </location>
</feature>
<dbReference type="PANTHER" id="PTHR12587:SF14">
    <property type="entry name" value="AT31531P"/>
    <property type="match status" value="1"/>
</dbReference>
<feature type="region of interest" description="Disordered" evidence="4">
    <location>
        <begin position="1"/>
        <end position="26"/>
    </location>
</feature>
<feature type="region of interest" description="Disordered" evidence="4">
    <location>
        <begin position="1589"/>
        <end position="1615"/>
    </location>
</feature>
<dbReference type="GO" id="GO:0048786">
    <property type="term" value="C:presynaptic active zone"/>
    <property type="evidence" value="ECO:0007669"/>
    <property type="project" value="TreeGrafter"/>
</dbReference>
<feature type="compositionally biased region" description="Basic and acidic residues" evidence="4">
    <location>
        <begin position="1072"/>
        <end position="1086"/>
    </location>
</feature>
<dbReference type="Pfam" id="PF07647">
    <property type="entry name" value="SAM_2"/>
    <property type="match status" value="1"/>
</dbReference>
<feature type="region of interest" description="Disordered" evidence="4">
    <location>
        <begin position="1435"/>
        <end position="1473"/>
    </location>
</feature>
<proteinExistence type="predicted"/>
<dbReference type="OrthoDB" id="6516566at2759"/>
<evidence type="ECO:0000256" key="3">
    <source>
        <dbReference type="SAM" id="Coils"/>
    </source>
</evidence>
<dbReference type="FunFam" id="1.10.150.50:FF:000007">
    <property type="entry name" value="Liprin-beta-1 isoform 1"/>
    <property type="match status" value="1"/>
</dbReference>
<feature type="compositionally biased region" description="Low complexity" evidence="4">
    <location>
        <begin position="1929"/>
        <end position="1944"/>
    </location>
</feature>
<feature type="region of interest" description="Disordered" evidence="4">
    <location>
        <begin position="1523"/>
        <end position="1549"/>
    </location>
</feature>
<dbReference type="CDD" id="cd09569">
    <property type="entry name" value="SAM_liprin-beta1_2_repeat3"/>
    <property type="match status" value="1"/>
</dbReference>
<name>A0A979FVP1_HYAAZ</name>
<evidence type="ECO:0000313" key="6">
    <source>
        <dbReference type="Proteomes" id="UP000694843"/>
    </source>
</evidence>
<dbReference type="Pfam" id="PF00536">
    <property type="entry name" value="SAM_1"/>
    <property type="match status" value="2"/>
</dbReference>
<dbReference type="SUPFAM" id="SSF47769">
    <property type="entry name" value="SAM/Pointed domain"/>
    <property type="match status" value="3"/>
</dbReference>
<dbReference type="InterPro" id="IPR037618">
    <property type="entry name" value="LIPB1/2_SAM_2nd"/>
</dbReference>
<dbReference type="InterPro" id="IPR013761">
    <property type="entry name" value="SAM/pointed_sf"/>
</dbReference>
<feature type="domain" description="SAM" evidence="5">
    <location>
        <begin position="1644"/>
        <end position="1709"/>
    </location>
</feature>
<feature type="compositionally biased region" description="Polar residues" evidence="4">
    <location>
        <begin position="1435"/>
        <end position="1449"/>
    </location>
</feature>
<feature type="compositionally biased region" description="Low complexity" evidence="4">
    <location>
        <begin position="1596"/>
        <end position="1605"/>
    </location>
</feature>
<evidence type="ECO:0000313" key="7">
    <source>
        <dbReference type="RefSeq" id="XP_047740648.1"/>
    </source>
</evidence>
<dbReference type="InterPro" id="IPR058914">
    <property type="entry name" value="LIPB1/2_CC"/>
</dbReference>
<dbReference type="PROSITE" id="PS50105">
    <property type="entry name" value="SAM_DOMAIN"/>
    <property type="match status" value="3"/>
</dbReference>
<dbReference type="Proteomes" id="UP000694843">
    <property type="component" value="Unplaced"/>
</dbReference>
<dbReference type="Pfam" id="PF26022">
    <property type="entry name" value="CC_Liprin_beta"/>
    <property type="match status" value="1"/>
</dbReference>
<dbReference type="GO" id="GO:0007528">
    <property type="term" value="P:neuromuscular junction development"/>
    <property type="evidence" value="ECO:0007669"/>
    <property type="project" value="TreeGrafter"/>
</dbReference>
<dbReference type="Gene3D" id="1.10.150.50">
    <property type="entry name" value="Transcription Factor, Ets-1"/>
    <property type="match status" value="3"/>
</dbReference>
<feature type="coiled-coil region" evidence="3">
    <location>
        <begin position="1226"/>
        <end position="1274"/>
    </location>
</feature>
<protein>
    <submittedName>
        <fullName evidence="7">Uncharacterized protein LOC108677154 isoform X1</fullName>
    </submittedName>
</protein>
<dbReference type="CTD" id="39524"/>
<feature type="domain" description="SAM" evidence="5">
    <location>
        <begin position="1727"/>
        <end position="1790"/>
    </location>
</feature>
<feature type="region of interest" description="Disordered" evidence="4">
    <location>
        <begin position="1072"/>
        <end position="1093"/>
    </location>
</feature>
<dbReference type="SMART" id="SM00454">
    <property type="entry name" value="SAM"/>
    <property type="match status" value="3"/>
</dbReference>
<evidence type="ECO:0000256" key="4">
    <source>
        <dbReference type="SAM" id="MobiDB-lite"/>
    </source>
</evidence>
<feature type="domain" description="SAM" evidence="5">
    <location>
        <begin position="1831"/>
        <end position="1862"/>
    </location>
</feature>
<sequence>MGHVREVAKQNSSDSESVSTLDSEDKTALSGETLSLKLRESANKDSLIAKLSVPYIQSDQNSAQKCAVLDVKNDYSVTNIITNEIQKPLPLTSNFPLCTSSSGSSSKPISVLTNSRPLVTDARRYYPNSYGKIHTSTLSSHLNQSIEVKRDFSIPVAGKISTDVPLLGACIPESRVETTSNNDAEASVIERPLDRKPSNLENRKVPVVINDEHLATVQDSSLRSVEIKRPMSFMSECFGPKIASSQRGVNIRKSVPDCSSAYLQSISYLTGNQKTIIGDEERSSGDGATQKDELSTTKCNDVEFSDSMVDDDGCGHKFNNGHTDDDRGDVLHPTSPPGVAKFIHRDEKASSGTNCSEENSNSSVNGVALTDEHVPLRLKTSDSSANNFRFWTTLSAHAAQSWKRKSVTESSPVESGALDEKICVPHMVPSLAGVSRENYRSKRSSEEKIQPVENIDKKFCYVSRELDKDFKSKNKSLPRSILGFPKKSSTKSKFSWSSFKNPLKMKVGSNLTQTGSVESNVASDTPTSFESVFFDDTSSNEASSDSDFKASRGFAELNVDSLRSKVKTGVTATIRSLSRESPDMKPSAQAKSYIRHRPISSGFPNPADDSDSSAHYRNSVVLNVSNYGPFSASLVNVPKNYCAIENYDSCHANSETRNSHISLPVNRISSEIERGVQSTVTTSGEGLLTSELTSNAKNYNTAGNYVNVSSTKCSSSSLSEEPTLQEPSLAEGIESFMDSVFGSKNWSSNFSQEQLSAVSHCQNLNNTTLCERRETSQNSPADNNNNGKYLRAIPPVSAGFMASDSWAIKNYCGKSSDVAKNRVHCRTTTTNSVKTVSSCGHDSWNGASSSGSNFHGNGSNLPCKLKHPTTHVGDATHINGNSKNSETVAENVSLLNDSCSFENPRTNAASLHPFDSFNNSPPHDGTHQIAPRTSIHVYHNYDVERSRRRDIACPRFEGALQPRVKDIKSEQSVAQQPQANLHLIGNEHAGSLVPLEDGSRAMPPLPSLFDKHFTRLGTPPDTPRSVLALGSRVPTSAHKASPSSACCLKERCSDADESRRRASLVHRRCLSDHPRRNSQHSRESSVERTSCAQSSSDAWGSRRRYDDISDDILVAGDSCCRHFATKSSSHDRPQVGALRHSYHEDLSTRSLDRRRSGFRESLSWGWTRDVPCCGYHHGLLPTDIKDSNYHLPVIGGDQGRCSASQQDDLDASGCCYGDSRLQVERLYDLEANKSSLELQVSVLQEQVEAQAEKISELEALLRDKNRQLLLTEERLQKEVMAVSGLETQRLQLLSELSCLQLEQAAAAQGSSARSPLIQDNFGVGLATSTPVRSYTASPSCSLSPSLAGFVTPSALNGPSSSPAPGRLQDSVRSFGPPRTPPPNFGREADAGAAVLRVARCGSASTASKPTTLPHLHASGAGGKYSAMTAGVAEATTRTSRFASERTSSVDGAGDDTSGTSPGTCDASKPGGVGLAPFGAPGKRCASAPNLAETEKQSQSCHQSPNIAQRLVNGQHTAEERQTYGPADGCLASPGSPADGGGMRKSPPSIKTLSSGNLHNIQSLEQYCDNQQQSSPITSHKPNTIKKIFTRLRRSSSGRQSPPGTRTQDLRRGGVRATATARLGGTAPRPVAGAWQEPSGSLETWSSADCVEWMTALGLSQYTTALRCWLGDPSNHLSRATSSQLDKQLGVRHPLHRKKLQLAIASRMGSYPSLAATSPSERIEGSTASASWISQWLDDVGLPQYKDAFHEACVDPRVLNVLTWEDLAFLKVTSLLHAVSIKRGIQVLREHNFDSSVLLRRSNSSPTFNDSANNNINNNSGSNGVAQEVERWTNHRVMEWLKTVDLSEYAPNLRGSGVHGALLVYEVRFNAEVLAALLSIPASKTLLRRHLNTHFKELVGRDVVHEKREVENAPGFSPLTTATKVKPSKRSQFSLKRRSSSSSRNGGKGRPALEFDDLLCPLEERRPRAALSAASQLANSPETR</sequence>
<reference evidence="7" key="1">
    <citation type="submission" date="2025-08" db="UniProtKB">
        <authorList>
            <consortium name="RefSeq"/>
        </authorList>
    </citation>
    <scope>IDENTIFICATION</scope>
    <source>
        <tissue evidence="7">Whole organism</tissue>
    </source>
</reference>
<keyword evidence="2 3" id="KW-0175">Coiled coil</keyword>
<dbReference type="CDD" id="cd09566">
    <property type="entry name" value="SAM_liprin-beta1_2_repeat2"/>
    <property type="match status" value="1"/>
</dbReference>
<dbReference type="InterPro" id="IPR037619">
    <property type="entry name" value="LIPB1/2_SAM_3rd"/>
</dbReference>
<evidence type="ECO:0000256" key="2">
    <source>
        <dbReference type="ARBA" id="ARBA00023054"/>
    </source>
</evidence>
<accession>A0A979FVP1</accession>
<organism evidence="6 7">
    <name type="scientific">Hyalella azteca</name>
    <name type="common">Amphipod</name>
    <dbReference type="NCBI Taxonomy" id="294128"/>
    <lineage>
        <taxon>Eukaryota</taxon>
        <taxon>Metazoa</taxon>
        <taxon>Ecdysozoa</taxon>
        <taxon>Arthropoda</taxon>
        <taxon>Crustacea</taxon>
        <taxon>Multicrustacea</taxon>
        <taxon>Malacostraca</taxon>
        <taxon>Eumalacostraca</taxon>
        <taxon>Peracarida</taxon>
        <taxon>Amphipoda</taxon>
        <taxon>Senticaudata</taxon>
        <taxon>Talitrida</taxon>
        <taxon>Talitroidea</taxon>
        <taxon>Hyalellidae</taxon>
        <taxon>Hyalella</taxon>
    </lineage>
</organism>
<feature type="region of interest" description="Disordered" evidence="4">
    <location>
        <begin position="578"/>
        <end position="614"/>
    </location>
</feature>
<dbReference type="InterPro" id="IPR029515">
    <property type="entry name" value="Liprin"/>
</dbReference>
<feature type="region of interest" description="Disordered" evidence="4">
    <location>
        <begin position="1356"/>
        <end position="1387"/>
    </location>
</feature>
<gene>
    <name evidence="7" type="primary">LOC108677154</name>
</gene>
<dbReference type="RefSeq" id="XP_047740648.1">
    <property type="nucleotide sequence ID" value="XM_047884692.1"/>
</dbReference>
<evidence type="ECO:0000259" key="5">
    <source>
        <dbReference type="PROSITE" id="PS50105"/>
    </source>
</evidence>
<dbReference type="PANTHER" id="PTHR12587">
    <property type="entry name" value="LAR INTERACTING PROTEIN LIP -RELATED PROTEIN"/>
    <property type="match status" value="1"/>
</dbReference>
<keyword evidence="6" id="KW-1185">Reference proteome</keyword>
<evidence type="ECO:0000256" key="1">
    <source>
        <dbReference type="ARBA" id="ARBA00022737"/>
    </source>
</evidence>
<feature type="region of interest" description="Disordered" evidence="4">
    <location>
        <begin position="1913"/>
        <end position="1952"/>
    </location>
</feature>
<keyword evidence="1" id="KW-0677">Repeat</keyword>
<dbReference type="GeneID" id="108677154"/>